<keyword evidence="2" id="KW-0732">Signal</keyword>
<dbReference type="Pfam" id="PF00395">
    <property type="entry name" value="SLH"/>
    <property type="match status" value="2"/>
</dbReference>
<evidence type="ECO:0000256" key="2">
    <source>
        <dbReference type="SAM" id="SignalP"/>
    </source>
</evidence>
<accession>A0A9D1MAJ8</accession>
<proteinExistence type="predicted"/>
<organism evidence="4 5">
    <name type="scientific">Candidatus Ornithomonoglobus merdipullorum</name>
    <dbReference type="NCBI Taxonomy" id="2840895"/>
    <lineage>
        <taxon>Bacteria</taxon>
        <taxon>Bacillati</taxon>
        <taxon>Bacillota</taxon>
        <taxon>Clostridia</taxon>
        <taxon>Candidatus Ornithomonoglobus</taxon>
    </lineage>
</organism>
<gene>
    <name evidence="4" type="ORF">IAA61_03255</name>
</gene>
<evidence type="ECO:0000259" key="3">
    <source>
        <dbReference type="PROSITE" id="PS51272"/>
    </source>
</evidence>
<feature type="chain" id="PRO_5038693115" evidence="2">
    <location>
        <begin position="26"/>
        <end position="754"/>
    </location>
</feature>
<protein>
    <submittedName>
        <fullName evidence="4">S-layer homology domain-containing protein</fullName>
    </submittedName>
</protein>
<feature type="signal peptide" evidence="2">
    <location>
        <begin position="1"/>
        <end position="25"/>
    </location>
</feature>
<evidence type="ECO:0000313" key="4">
    <source>
        <dbReference type="EMBL" id="HIU56815.1"/>
    </source>
</evidence>
<dbReference type="AlphaFoldDB" id="A0A9D1MAJ8"/>
<dbReference type="PROSITE" id="PS51272">
    <property type="entry name" value="SLH"/>
    <property type="match status" value="1"/>
</dbReference>
<dbReference type="InterPro" id="IPR001119">
    <property type="entry name" value="SLH_dom"/>
</dbReference>
<dbReference type="Proteomes" id="UP000824109">
    <property type="component" value="Unassembled WGS sequence"/>
</dbReference>
<comment type="caution">
    <text evidence="4">The sequence shown here is derived from an EMBL/GenBank/DDBJ whole genome shotgun (WGS) entry which is preliminary data.</text>
</comment>
<sequence length="754" mass="81867">MKKALAALTAAVMTVSSLGGFGVLAASESWQSDDDMTKLLSELNIMNGDENGDFKLDSYVTRAEMTKIAVASSSYKNTVAVGLPFSPFSDVKSSYWGAPYIQAGVSAGIVEGYIDGTFDPNGTVTYEQAITMMLKVLGYTNDDFGASYPYGQVGMAQNLEMTSGINAAIGDPLTRRDVARLVCNTLDTSMKDSTADLISVHNCEIVDDVTIVASQEEDSSLTATEISTSNGKYTIDETFDMDYVGSTGDMVIKDGKYLIAFSPDEDTLSQKYVIYSTLNNAILCYEEGNNTNMHQLEISASTPCYMGSTAYTYSQLSASMEMGDTIRVRYKSNGDIDYINYSEGTVEGPIKVSTSSWMNSFDTDSSTKIVREGNIVDESDIQVNDIIYYSEDLNMILAYTTKVTGVYESASPSKDMPNSVTISGVTYEVEGVEAFNDLSSSGSFNFGDTITVLIGRDGEKIAGVVTAEAAATGTQVGYAISSGRSTFNNSDGTTYTSYYIEIVTADGTTYTYPTEYDQSSSVGNVIRAQLKDGYATVGRVNNTSLSGYVSYENMKIGTRSVSKDVKILDVASEYNESAVLYTRTFMQRIDGLDLTESQVVYYDTDSNGEISELILRNVTGDMYSYGVVTSRSSSNTGNSTIVDLDSVVYTTTNNYSVSLGDGVRAGIDGGAITSLSRLRSYTGSMTDLTQSYAEINYNKYRLSDKVVVYEKRDISSYSEISINDVINGDYDCTFYYDKEESQGGRIRVIIAEAN</sequence>
<keyword evidence="1" id="KW-0677">Repeat</keyword>
<evidence type="ECO:0000256" key="1">
    <source>
        <dbReference type="ARBA" id="ARBA00022737"/>
    </source>
</evidence>
<name>A0A9D1MAJ8_9FIRM</name>
<evidence type="ECO:0000313" key="5">
    <source>
        <dbReference type="Proteomes" id="UP000824109"/>
    </source>
</evidence>
<feature type="domain" description="SLH" evidence="3">
    <location>
        <begin position="84"/>
        <end position="147"/>
    </location>
</feature>
<reference evidence="4" key="2">
    <citation type="journal article" date="2021" name="PeerJ">
        <title>Extensive microbial diversity within the chicken gut microbiome revealed by metagenomics and culture.</title>
        <authorList>
            <person name="Gilroy R."/>
            <person name="Ravi A."/>
            <person name="Getino M."/>
            <person name="Pursley I."/>
            <person name="Horton D.L."/>
            <person name="Alikhan N.F."/>
            <person name="Baker D."/>
            <person name="Gharbi K."/>
            <person name="Hall N."/>
            <person name="Watson M."/>
            <person name="Adriaenssens E.M."/>
            <person name="Foster-Nyarko E."/>
            <person name="Jarju S."/>
            <person name="Secka A."/>
            <person name="Antonio M."/>
            <person name="Oren A."/>
            <person name="Chaudhuri R.R."/>
            <person name="La Ragione R."/>
            <person name="Hildebrand F."/>
            <person name="Pallen M.J."/>
        </authorList>
    </citation>
    <scope>NUCLEOTIDE SEQUENCE</scope>
    <source>
        <strain evidence="4">USAMLcec3-3695</strain>
    </source>
</reference>
<reference evidence="4" key="1">
    <citation type="submission" date="2020-10" db="EMBL/GenBank/DDBJ databases">
        <authorList>
            <person name="Gilroy R."/>
        </authorList>
    </citation>
    <scope>NUCLEOTIDE SEQUENCE</scope>
    <source>
        <strain evidence="4">USAMLcec3-3695</strain>
    </source>
</reference>
<dbReference type="EMBL" id="DVNB01000032">
    <property type="protein sequence ID" value="HIU56815.1"/>
    <property type="molecule type" value="Genomic_DNA"/>
</dbReference>